<protein>
    <recommendedName>
        <fullName evidence="3">Zeta toxin domain-containing protein</fullName>
    </recommendedName>
</protein>
<evidence type="ECO:0008006" key="3">
    <source>
        <dbReference type="Google" id="ProtNLM"/>
    </source>
</evidence>
<accession>A0ABS2W6G1</accession>
<proteinExistence type="predicted"/>
<name>A0ABS2W6G1_9GAMM</name>
<dbReference type="Proteomes" id="UP000760472">
    <property type="component" value="Unassembled WGS sequence"/>
</dbReference>
<evidence type="ECO:0000313" key="1">
    <source>
        <dbReference type="EMBL" id="MBN0986992.1"/>
    </source>
</evidence>
<evidence type="ECO:0000313" key="2">
    <source>
        <dbReference type="Proteomes" id="UP000760472"/>
    </source>
</evidence>
<comment type="caution">
    <text evidence="1">The sequence shown here is derived from an EMBL/GenBank/DDBJ whole genome shotgun (WGS) entry which is preliminary data.</text>
</comment>
<organism evidence="1 2">
    <name type="scientific">Amphritea pacifica</name>
    <dbReference type="NCBI Taxonomy" id="2811233"/>
    <lineage>
        <taxon>Bacteria</taxon>
        <taxon>Pseudomonadati</taxon>
        <taxon>Pseudomonadota</taxon>
        <taxon>Gammaproteobacteria</taxon>
        <taxon>Oceanospirillales</taxon>
        <taxon>Oceanospirillaceae</taxon>
        <taxon>Amphritea</taxon>
    </lineage>
</organism>
<dbReference type="RefSeq" id="WP_205213197.1">
    <property type="nucleotide sequence ID" value="NZ_JAFFZP010000007.1"/>
</dbReference>
<sequence length="337" mass="38132">MKNRLDDPDFLYAPFEQANHGFVVYSLFDPNAEKHRINLSAGRSGDDLKAFNDDNRALLAAAIEQSAANNLIISGESITQLSVEGLTRFRLFLQEYFNNIVVVAYVRPPGSLIGSSFQQLIKRPPVGELNIQRSYINYHKVFSKFDAVFGRSNVHLWLYERAELAGGDVVADFAGRLGIKQGTFDIIRSNESISKNALSLLYTYRKFGVEYGSEQISLRENNLLVRRLSKIPGEKLCLSGRILDPVLDAHKDDIAWIEKRLGRRFNGNRAGLNSNIESEADLLHPDRPTVETLIRMIRPDYLIQDVTGENPEEIALLVHSLKNQISDMLRDREKQQG</sequence>
<keyword evidence="2" id="KW-1185">Reference proteome</keyword>
<reference evidence="1 2" key="1">
    <citation type="submission" date="2021-02" db="EMBL/GenBank/DDBJ databases">
        <title>A novel species of genus Amphritea isolated from a fishpond in China.</title>
        <authorList>
            <person name="Lu H."/>
        </authorList>
    </citation>
    <scope>NUCLEOTIDE SEQUENCE [LARGE SCALE GENOMIC DNA]</scope>
    <source>
        <strain evidence="1 2">RP18W</strain>
    </source>
</reference>
<dbReference type="EMBL" id="JAFFZP010000007">
    <property type="protein sequence ID" value="MBN0986992.1"/>
    <property type="molecule type" value="Genomic_DNA"/>
</dbReference>
<gene>
    <name evidence="1" type="ORF">JW498_06450</name>
</gene>